<dbReference type="AlphaFoldDB" id="A0A1X0U1X7"/>
<reference evidence="1 2" key="1">
    <citation type="journal article" date="2017" name="Gene Rep">
        <title>The ribosomal RNA operon (rrn) of Campylobacter concisus supports molecular typing to genomospecies level.</title>
        <authorList>
            <person name="Huq M."/>
            <person name="Van T.T.H."/>
            <person name="Gurtler V."/>
            <person name="Elshagmani E."/>
            <person name="Allemailem K.S."/>
            <person name="Smooker P.M."/>
            <person name="Istivan T.S."/>
        </authorList>
    </citation>
    <scope>NUCLEOTIDE SEQUENCE [LARGE SCALE GENOMIC DNA]</scope>
    <source>
        <strain evidence="1 2">RCH 26</strain>
    </source>
</reference>
<dbReference type="EMBL" id="LVWL01000019">
    <property type="protein sequence ID" value="ORI07799.1"/>
    <property type="molecule type" value="Genomic_DNA"/>
</dbReference>
<gene>
    <name evidence="1" type="ORF">A3835_04695</name>
</gene>
<accession>A0A1X0U1X7</accession>
<dbReference type="Pfam" id="PF04343">
    <property type="entry name" value="DUF488"/>
    <property type="match status" value="1"/>
</dbReference>
<dbReference type="PANTHER" id="PTHR36849">
    <property type="entry name" value="CYTOPLASMIC PROTEIN-RELATED"/>
    <property type="match status" value="1"/>
</dbReference>
<protein>
    <submittedName>
        <fullName evidence="1">MarR family transcriptional regulator</fullName>
    </submittedName>
</protein>
<dbReference type="Proteomes" id="UP000192671">
    <property type="component" value="Unassembled WGS sequence"/>
</dbReference>
<proteinExistence type="predicted"/>
<evidence type="ECO:0000313" key="1">
    <source>
        <dbReference type="EMBL" id="ORI07799.1"/>
    </source>
</evidence>
<sequence length="119" mass="14282">MFKAYRIYDFIKDDSLDMKAVFVDRLYPRGIRKEIFSNFIWLKDITPSTALREWFHEDREARFDEFCEKFELELDNEKAQSCFKMLKKLEKEHGDIALLTASKDINLCHIVVLLKILNK</sequence>
<comment type="caution">
    <text evidence="1">The sequence shown here is derived from an EMBL/GenBank/DDBJ whole genome shotgun (WGS) entry which is preliminary data.</text>
</comment>
<evidence type="ECO:0000313" key="2">
    <source>
        <dbReference type="Proteomes" id="UP000192671"/>
    </source>
</evidence>
<name>A0A1X0U1X7_9BACT</name>
<dbReference type="InterPro" id="IPR007438">
    <property type="entry name" value="DUF488"/>
</dbReference>
<organism evidence="1 2">
    <name type="scientific">Campylobacter concisus</name>
    <dbReference type="NCBI Taxonomy" id="199"/>
    <lineage>
        <taxon>Bacteria</taxon>
        <taxon>Pseudomonadati</taxon>
        <taxon>Campylobacterota</taxon>
        <taxon>Epsilonproteobacteria</taxon>
        <taxon>Campylobacterales</taxon>
        <taxon>Campylobacteraceae</taxon>
        <taxon>Campylobacter</taxon>
    </lineage>
</organism>
<dbReference type="PANTHER" id="PTHR36849:SF1">
    <property type="entry name" value="CYTOPLASMIC PROTEIN"/>
    <property type="match status" value="1"/>
</dbReference>
<dbReference type="InterPro" id="IPR052552">
    <property type="entry name" value="YeaO-like"/>
</dbReference>